<reference evidence="12 13" key="2">
    <citation type="journal article" date="2012" name="Proc. Natl. Acad. Sci. U.S.A.">
        <title>Antigenic diversity is generated by distinct evolutionary mechanisms in African trypanosome species.</title>
        <authorList>
            <person name="Jackson A.P."/>
            <person name="Berry A."/>
            <person name="Aslett M."/>
            <person name="Allison H.C."/>
            <person name="Burton P."/>
            <person name="Vavrova-Anderson J."/>
            <person name="Brown R."/>
            <person name="Browne H."/>
            <person name="Corton N."/>
            <person name="Hauser H."/>
            <person name="Gamble J."/>
            <person name="Gilderthorp R."/>
            <person name="Marcello L."/>
            <person name="McQuillan J."/>
            <person name="Otto T.D."/>
            <person name="Quail M.A."/>
            <person name="Sanders M.J."/>
            <person name="van Tonder A."/>
            <person name="Ginger M.L."/>
            <person name="Field M.C."/>
            <person name="Barry J.D."/>
            <person name="Hertz-Fowler C."/>
            <person name="Berriman M."/>
        </authorList>
    </citation>
    <scope>NUCLEOTIDE SEQUENCE [LARGE SCALE GENOMIC DNA]</scope>
    <source>
        <strain evidence="12 13">IL3000</strain>
    </source>
</reference>
<feature type="compositionally biased region" description="Basic and acidic residues" evidence="9">
    <location>
        <begin position="326"/>
        <end position="343"/>
    </location>
</feature>
<comment type="subcellular location">
    <subcellularLocation>
        <location evidence="2">Cell membrane</location>
        <topology evidence="2">Lipid-anchor</topology>
        <topology evidence="2">GPI-anchor</topology>
    </subcellularLocation>
</comment>
<keyword evidence="13" id="KW-1185">Reference proteome</keyword>
<evidence type="ECO:0000313" key="12">
    <source>
        <dbReference type="EMBL" id="CCD15353.1"/>
    </source>
</evidence>
<accession>F9WDJ9</accession>
<evidence type="ECO:0000256" key="1">
    <source>
        <dbReference type="ARBA" id="ARBA00002523"/>
    </source>
</evidence>
<dbReference type="Proteomes" id="UP000000702">
    <property type="component" value="Unassembled WGS sequence"/>
</dbReference>
<evidence type="ECO:0000256" key="2">
    <source>
        <dbReference type="ARBA" id="ARBA00004609"/>
    </source>
</evidence>
<comment type="caution">
    <text evidence="12">The sequence shown here is derived from an EMBL/GenBank/DDBJ whole genome shotgun (WGS) entry which is preliminary data.</text>
</comment>
<organism evidence="12 13">
    <name type="scientific">Trypanosoma congolense (strain IL3000)</name>
    <dbReference type="NCBI Taxonomy" id="1068625"/>
    <lineage>
        <taxon>Eukaryota</taxon>
        <taxon>Discoba</taxon>
        <taxon>Euglenozoa</taxon>
        <taxon>Kinetoplastea</taxon>
        <taxon>Metakinetoplastina</taxon>
        <taxon>Trypanosomatida</taxon>
        <taxon>Trypanosomatidae</taxon>
        <taxon>Trypanosoma</taxon>
        <taxon>Nannomonas</taxon>
    </lineage>
</organism>
<evidence type="ECO:0000256" key="3">
    <source>
        <dbReference type="ARBA" id="ARBA00022475"/>
    </source>
</evidence>
<keyword evidence="7" id="KW-0325">Glycoprotein</keyword>
<feature type="signal peptide" evidence="10">
    <location>
        <begin position="1"/>
        <end position="19"/>
    </location>
</feature>
<dbReference type="VEuPathDB" id="TriTrypDB:TcIL3000_0_58800"/>
<evidence type="ECO:0000313" key="13">
    <source>
        <dbReference type="Proteomes" id="UP000000702"/>
    </source>
</evidence>
<evidence type="ECO:0000256" key="7">
    <source>
        <dbReference type="ARBA" id="ARBA00023180"/>
    </source>
</evidence>
<evidence type="ECO:0000256" key="9">
    <source>
        <dbReference type="SAM" id="MobiDB-lite"/>
    </source>
</evidence>
<evidence type="ECO:0000256" key="4">
    <source>
        <dbReference type="ARBA" id="ARBA00022622"/>
    </source>
</evidence>
<dbReference type="InterPro" id="IPR025932">
    <property type="entry name" value="Trypano_VSG_B_N_dom"/>
</dbReference>
<keyword evidence="8" id="KW-0449">Lipoprotein</keyword>
<evidence type="ECO:0000259" key="11">
    <source>
        <dbReference type="Pfam" id="PF13206"/>
    </source>
</evidence>
<evidence type="ECO:0000256" key="8">
    <source>
        <dbReference type="ARBA" id="ARBA00023288"/>
    </source>
</evidence>
<reference evidence="13" key="1">
    <citation type="submission" date="2011-07" db="EMBL/GenBank/DDBJ databases">
        <title>Divergent evolution of antigenic variation in African trypanosomes.</title>
        <authorList>
            <person name="Jackson A.P."/>
            <person name="Berry A."/>
            <person name="Allison H.C."/>
            <person name="Burton P."/>
            <person name="Anderson J."/>
            <person name="Aslett M."/>
            <person name="Brown R."/>
            <person name="Corton N."/>
            <person name="Harris D."/>
            <person name="Hauser H."/>
            <person name="Gamble J."/>
            <person name="Gilderthorp R."/>
            <person name="McQuillan J."/>
            <person name="Quail M.A."/>
            <person name="Sanders M."/>
            <person name="Van Tonder A."/>
            <person name="Ginger M.L."/>
            <person name="Donelson J.E."/>
            <person name="Field M.C."/>
            <person name="Barry J.D."/>
            <person name="Berriman M."/>
            <person name="Hertz-Fowler C."/>
        </authorList>
    </citation>
    <scope>NUCLEOTIDE SEQUENCE [LARGE SCALE GENOMIC DNA]</scope>
    <source>
        <strain evidence="13">IL3000</strain>
    </source>
</reference>
<dbReference type="GO" id="GO:0098552">
    <property type="term" value="C:side of membrane"/>
    <property type="evidence" value="ECO:0007669"/>
    <property type="project" value="UniProtKB-KW"/>
</dbReference>
<sequence>MINIATLLLIWIGVGTWSGDCGVVLRASGYNEAVSTLLCDVFKAAEAVRKHANVTEELKDKIKVAVYGPSYGAQFTEDGRLSSGNRFISGTQYGRQTVCEYYNRSTRAIRVNGAFVENLFGTFVCVCTPAVTSRHETLCGVLHGERKRTWLGNFNGGRVGNALLQDLWQNVISKCTSDLQNYEDDMTRASKLYLALAAVRNQIPIRRAGEKLVYVLGDARDLRGCSGRDGKDICAAYEYALGRLGIPWEKKLRDLLPELFTQVDNTRETKIEHTVPSRPPVPGTTNSPQPPLSREVPVDEEGEPTVNEEPPGDVENAVAVRGSETQNRESAGEPLEETVKRSEGSPTSQRTDIPYLSTDIHKGGSPRAKPQ</sequence>
<proteinExistence type="predicted"/>
<keyword evidence="3" id="KW-1003">Cell membrane</keyword>
<dbReference type="GO" id="GO:0005886">
    <property type="term" value="C:plasma membrane"/>
    <property type="evidence" value="ECO:0007669"/>
    <property type="project" value="UniProtKB-SubCell"/>
</dbReference>
<protein>
    <submittedName>
        <fullName evidence="12">Variant surface glycoprotein</fullName>
    </submittedName>
</protein>
<keyword evidence="4" id="KW-0336">GPI-anchor</keyword>
<dbReference type="AlphaFoldDB" id="F9WDJ9"/>
<evidence type="ECO:0000256" key="6">
    <source>
        <dbReference type="ARBA" id="ARBA00023136"/>
    </source>
</evidence>
<gene>
    <name evidence="12" type="ORF">TCIL3000_0_58800</name>
</gene>
<name>F9WDJ9_TRYCI</name>
<dbReference type="EMBL" id="CAEQ01001878">
    <property type="protein sequence ID" value="CCD15353.1"/>
    <property type="molecule type" value="Genomic_DNA"/>
</dbReference>
<evidence type="ECO:0000256" key="5">
    <source>
        <dbReference type="ARBA" id="ARBA00022729"/>
    </source>
</evidence>
<comment type="function">
    <text evidence="1">VSG forms a coat on the surface of the parasite. The trypanosome evades the immune response of the host by expressing a series of antigenically distinct VSGs from an estimated 1000 VSG genes.</text>
</comment>
<dbReference type="Pfam" id="PF13206">
    <property type="entry name" value="VSG_B"/>
    <property type="match status" value="1"/>
</dbReference>
<keyword evidence="6" id="KW-0472">Membrane</keyword>
<keyword evidence="5 10" id="KW-0732">Signal</keyword>
<feature type="region of interest" description="Disordered" evidence="9">
    <location>
        <begin position="267"/>
        <end position="371"/>
    </location>
</feature>
<feature type="domain" description="Trypanosome variant surface glycoprotein B-type N-terminal" evidence="11">
    <location>
        <begin position="43"/>
        <end position="261"/>
    </location>
</feature>
<evidence type="ECO:0000256" key="10">
    <source>
        <dbReference type="SAM" id="SignalP"/>
    </source>
</evidence>
<feature type="chain" id="PRO_5003394901" evidence="10">
    <location>
        <begin position="20"/>
        <end position="371"/>
    </location>
</feature>